<evidence type="ECO:0000313" key="3">
    <source>
        <dbReference type="RefSeq" id="XP_027355699.1"/>
    </source>
</evidence>
<feature type="domain" description="Agenet" evidence="1">
    <location>
        <begin position="105"/>
        <end position="165"/>
    </location>
</feature>
<gene>
    <name evidence="3" type="primary">LOC113865394</name>
</gene>
<reference evidence="3" key="2">
    <citation type="submission" date="2025-08" db="UniProtKB">
        <authorList>
            <consortium name="RefSeq"/>
        </authorList>
    </citation>
    <scope>IDENTIFICATION</scope>
    <source>
        <tissue evidence="3">Young leaves</tissue>
    </source>
</reference>
<dbReference type="InterPro" id="IPR014002">
    <property type="entry name" value="Agenet_dom_plant"/>
</dbReference>
<evidence type="ECO:0000313" key="2">
    <source>
        <dbReference type="Proteomes" id="UP000694853"/>
    </source>
</evidence>
<keyword evidence="2" id="KW-1185">Reference proteome</keyword>
<dbReference type="InterPro" id="IPR008395">
    <property type="entry name" value="Agenet-like_dom"/>
</dbReference>
<sequence length="398" mass="45049">MPDLPFQVGELAESRCFQYGFRGAWFRCKIRGIRMKNADVTHLLEYFDYPDQRITWIKLYQKPLISKSKGHEKELILRPPFPTVYRENENFDVNTISKVIVIVDNVWKVGDLVDWYTDGCYWSGRVTKILGNDEVQIDLLPPPLGEGNSYRAFSKDLRPSLDWCPEKGWTVPMPMLQEGGCSRPCAHIVNPANSGDAVNIHATDGTVKVDQTTLRTFSSHSTQNFEGPSDSVDRSMARRKQCNTVRNGDAVNIHATDGTVKVDQTTVRTFSSHSTQNFEGPSDSLDRSMARRKQCNTFRNGMDNDLSDDKIGRTSFSVENSEKATINGGYDEYPTEKLRSNISLCLNSMSSNTTEAAIMDLEELLNRIKWLRDVLNLGVPLSDTKQPSWEFSQHAPCK</sequence>
<dbReference type="PANTHER" id="PTHR36805:SF7">
    <property type="entry name" value="AGENET DOMAIN-CONTAINING PROTEIN"/>
    <property type="match status" value="1"/>
</dbReference>
<accession>A0A8B8LLJ1</accession>
<organism evidence="2 3">
    <name type="scientific">Abrus precatorius</name>
    <name type="common">Indian licorice</name>
    <name type="synonym">Glycine abrus</name>
    <dbReference type="NCBI Taxonomy" id="3816"/>
    <lineage>
        <taxon>Eukaryota</taxon>
        <taxon>Viridiplantae</taxon>
        <taxon>Streptophyta</taxon>
        <taxon>Embryophyta</taxon>
        <taxon>Tracheophyta</taxon>
        <taxon>Spermatophyta</taxon>
        <taxon>Magnoliopsida</taxon>
        <taxon>eudicotyledons</taxon>
        <taxon>Gunneridae</taxon>
        <taxon>Pentapetalae</taxon>
        <taxon>rosids</taxon>
        <taxon>fabids</taxon>
        <taxon>Fabales</taxon>
        <taxon>Fabaceae</taxon>
        <taxon>Papilionoideae</taxon>
        <taxon>50 kb inversion clade</taxon>
        <taxon>NPAAA clade</taxon>
        <taxon>indigoferoid/millettioid clade</taxon>
        <taxon>Abreae</taxon>
        <taxon>Abrus</taxon>
    </lineage>
</organism>
<dbReference type="SMART" id="SM00743">
    <property type="entry name" value="Agenet"/>
    <property type="match status" value="1"/>
</dbReference>
<evidence type="ECO:0000259" key="1">
    <source>
        <dbReference type="SMART" id="SM00743"/>
    </source>
</evidence>
<dbReference type="KEGG" id="aprc:113865394"/>
<name>A0A8B8LLJ1_ABRPR</name>
<dbReference type="AlphaFoldDB" id="A0A8B8LLJ1"/>
<dbReference type="RefSeq" id="XP_027355699.1">
    <property type="nucleotide sequence ID" value="XM_027499898.1"/>
</dbReference>
<dbReference type="Proteomes" id="UP000694853">
    <property type="component" value="Unplaced"/>
</dbReference>
<dbReference type="OrthoDB" id="1894168at2759"/>
<reference evidence="2" key="1">
    <citation type="journal article" date="2019" name="Toxins">
        <title>Detection of Abrin-Like and Prepropulchellin-Like Toxin Genes and Transcripts Using Whole Genome Sequencing and Full-Length Transcript Sequencing of Abrus precatorius.</title>
        <authorList>
            <person name="Hovde B.T."/>
            <person name="Daligault H.E."/>
            <person name="Hanschen E.R."/>
            <person name="Kunde Y.A."/>
            <person name="Johnson M.B."/>
            <person name="Starkenburg S.R."/>
            <person name="Johnson S.L."/>
        </authorList>
    </citation>
    <scope>NUCLEOTIDE SEQUENCE [LARGE SCALE GENOMIC DNA]</scope>
</reference>
<proteinExistence type="predicted"/>
<dbReference type="GeneID" id="113865394"/>
<dbReference type="PANTHER" id="PTHR36805">
    <property type="entry name" value="AGENET DOMAIN-CONTAINING PROTEIN"/>
    <property type="match status" value="1"/>
</dbReference>
<dbReference type="Pfam" id="PF05641">
    <property type="entry name" value="Agenet"/>
    <property type="match status" value="1"/>
</dbReference>
<protein>
    <submittedName>
        <fullName evidence="3">Uncharacterized protein LOC113865394 isoform X1</fullName>
    </submittedName>
</protein>